<reference evidence="7" key="1">
    <citation type="journal article" date="2023" name="bioRxiv">
        <title>Complete genome of the Medicago anthracnose fungus, Colletotrichum destructivum, reveals a mini-chromosome-like region within a core chromosome.</title>
        <authorList>
            <person name="Lapalu N."/>
            <person name="Simon A."/>
            <person name="Lu A."/>
            <person name="Plaumann P.-L."/>
            <person name="Amselem J."/>
            <person name="Pigne S."/>
            <person name="Auger A."/>
            <person name="Koch C."/>
            <person name="Dallery J.-F."/>
            <person name="O'Connell R.J."/>
        </authorList>
    </citation>
    <scope>NUCLEOTIDE SEQUENCE [LARGE SCALE GENOMIC DNA]</scope>
    <source>
        <strain evidence="7">CBS 520.97</strain>
    </source>
</reference>
<dbReference type="Proteomes" id="UP001322277">
    <property type="component" value="Chromosome 10"/>
</dbReference>
<feature type="region of interest" description="Disordered" evidence="4">
    <location>
        <begin position="1"/>
        <end position="26"/>
    </location>
</feature>
<dbReference type="GO" id="GO:0016491">
    <property type="term" value="F:oxidoreductase activity"/>
    <property type="evidence" value="ECO:0007669"/>
    <property type="project" value="UniProtKB-KW"/>
</dbReference>
<dbReference type="PANTHER" id="PTHR42789">
    <property type="entry name" value="D-ISOMER SPECIFIC 2-HYDROXYACID DEHYDROGENASE FAMILY PROTEIN (AFU_ORTHOLOGUE AFUA_6G10090)"/>
    <property type="match status" value="1"/>
</dbReference>
<dbReference type="Pfam" id="PF02826">
    <property type="entry name" value="2-Hacid_dh_C"/>
    <property type="match status" value="1"/>
</dbReference>
<evidence type="ECO:0000256" key="3">
    <source>
        <dbReference type="ARBA" id="ARBA00023027"/>
    </source>
</evidence>
<keyword evidence="7" id="KW-1185">Reference proteome</keyword>
<dbReference type="GO" id="GO:0051287">
    <property type="term" value="F:NAD binding"/>
    <property type="evidence" value="ECO:0007669"/>
    <property type="project" value="InterPro"/>
</dbReference>
<evidence type="ECO:0000256" key="4">
    <source>
        <dbReference type="SAM" id="MobiDB-lite"/>
    </source>
</evidence>
<dbReference type="InterPro" id="IPR050857">
    <property type="entry name" value="D-2-hydroxyacid_DH"/>
</dbReference>
<evidence type="ECO:0000256" key="2">
    <source>
        <dbReference type="ARBA" id="ARBA00023002"/>
    </source>
</evidence>
<protein>
    <submittedName>
        <fullName evidence="6">D-isomer specific 2-hydroxyacid dehydrogenase, NAD-binding domain-containing protein</fullName>
    </submittedName>
</protein>
<dbReference type="SUPFAM" id="SSF51735">
    <property type="entry name" value="NAD(P)-binding Rossmann-fold domains"/>
    <property type="match status" value="1"/>
</dbReference>
<accession>A0AAX4J373</accession>
<proteinExistence type="inferred from homology"/>
<dbReference type="Gene3D" id="3.40.50.720">
    <property type="entry name" value="NAD(P)-binding Rossmann-like Domain"/>
    <property type="match status" value="1"/>
</dbReference>
<name>A0AAX4J373_9PEZI</name>
<keyword evidence="3" id="KW-0520">NAD</keyword>
<dbReference type="InterPro" id="IPR036291">
    <property type="entry name" value="NAD(P)-bd_dom_sf"/>
</dbReference>
<gene>
    <name evidence="6" type="ORF">CDEST_14876</name>
</gene>
<dbReference type="RefSeq" id="XP_062787083.1">
    <property type="nucleotide sequence ID" value="XM_062931032.1"/>
</dbReference>
<sequence>MQNVSSASFKATCQPTRPSPRSGSKPVVLRLGEDIQFNHNYYNDVFAQRFDVVANKDRGRPPYIKALENKKQDEFRPHFQTGGEMGHFASAGPGTPTRSQQVARTYDPDEYLVMHLLLSTISWNPRGHVLGIIGLSHVSKKLAYKALTALGMEIHYHEVVRSAPEVEEELQATLHLTLHALMGASDCVTFRTPNIPTLVNAEAFATINTRVRLENTAQGQAINQEALIAALSSVKLSAAALDVHYHESRVSRTLAVI</sequence>
<evidence type="ECO:0000259" key="5">
    <source>
        <dbReference type="Pfam" id="PF02826"/>
    </source>
</evidence>
<evidence type="ECO:0000313" key="7">
    <source>
        <dbReference type="Proteomes" id="UP001322277"/>
    </source>
</evidence>
<dbReference type="PANTHER" id="PTHR42789:SF1">
    <property type="entry name" value="D-ISOMER SPECIFIC 2-HYDROXYACID DEHYDROGENASE FAMILY PROTEIN (AFU_ORTHOLOGUE AFUA_6G10090)"/>
    <property type="match status" value="1"/>
</dbReference>
<evidence type="ECO:0000256" key="1">
    <source>
        <dbReference type="ARBA" id="ARBA00005854"/>
    </source>
</evidence>
<dbReference type="GeneID" id="87951376"/>
<dbReference type="AlphaFoldDB" id="A0AAX4J373"/>
<dbReference type="InterPro" id="IPR006140">
    <property type="entry name" value="D-isomer_DH_NAD-bd"/>
</dbReference>
<evidence type="ECO:0000313" key="6">
    <source>
        <dbReference type="EMBL" id="WQF89862.1"/>
    </source>
</evidence>
<feature type="domain" description="D-isomer specific 2-hydroxyacid dehydrogenase NAD-binding" evidence="5">
    <location>
        <begin position="124"/>
        <end position="249"/>
    </location>
</feature>
<dbReference type="KEGG" id="cdet:87951376"/>
<keyword evidence="2" id="KW-0560">Oxidoreductase</keyword>
<dbReference type="EMBL" id="CP137314">
    <property type="protein sequence ID" value="WQF89862.1"/>
    <property type="molecule type" value="Genomic_DNA"/>
</dbReference>
<feature type="compositionally biased region" description="Polar residues" evidence="4">
    <location>
        <begin position="1"/>
        <end position="22"/>
    </location>
</feature>
<comment type="similarity">
    <text evidence="1">Belongs to the D-isomer specific 2-hydroxyacid dehydrogenase family.</text>
</comment>
<organism evidence="6 7">
    <name type="scientific">Colletotrichum destructivum</name>
    <dbReference type="NCBI Taxonomy" id="34406"/>
    <lineage>
        <taxon>Eukaryota</taxon>
        <taxon>Fungi</taxon>
        <taxon>Dikarya</taxon>
        <taxon>Ascomycota</taxon>
        <taxon>Pezizomycotina</taxon>
        <taxon>Sordariomycetes</taxon>
        <taxon>Hypocreomycetidae</taxon>
        <taxon>Glomerellales</taxon>
        <taxon>Glomerellaceae</taxon>
        <taxon>Colletotrichum</taxon>
        <taxon>Colletotrichum destructivum species complex</taxon>
    </lineage>
</organism>